<organism evidence="1 2">
    <name type="scientific">Smallanthus sonchifolius</name>
    <dbReference type="NCBI Taxonomy" id="185202"/>
    <lineage>
        <taxon>Eukaryota</taxon>
        <taxon>Viridiplantae</taxon>
        <taxon>Streptophyta</taxon>
        <taxon>Embryophyta</taxon>
        <taxon>Tracheophyta</taxon>
        <taxon>Spermatophyta</taxon>
        <taxon>Magnoliopsida</taxon>
        <taxon>eudicotyledons</taxon>
        <taxon>Gunneridae</taxon>
        <taxon>Pentapetalae</taxon>
        <taxon>asterids</taxon>
        <taxon>campanulids</taxon>
        <taxon>Asterales</taxon>
        <taxon>Asteraceae</taxon>
        <taxon>Asteroideae</taxon>
        <taxon>Heliantheae alliance</taxon>
        <taxon>Millerieae</taxon>
        <taxon>Smallanthus</taxon>
    </lineage>
</organism>
<evidence type="ECO:0000313" key="2">
    <source>
        <dbReference type="Proteomes" id="UP001056120"/>
    </source>
</evidence>
<comment type="caution">
    <text evidence="1">The sequence shown here is derived from an EMBL/GenBank/DDBJ whole genome shotgun (WGS) entry which is preliminary data.</text>
</comment>
<reference evidence="1 2" key="2">
    <citation type="journal article" date="2022" name="Mol. Ecol. Resour.">
        <title>The genomes of chicory, endive, great burdock and yacon provide insights into Asteraceae paleo-polyploidization history and plant inulin production.</title>
        <authorList>
            <person name="Fan W."/>
            <person name="Wang S."/>
            <person name="Wang H."/>
            <person name="Wang A."/>
            <person name="Jiang F."/>
            <person name="Liu H."/>
            <person name="Zhao H."/>
            <person name="Xu D."/>
            <person name="Zhang Y."/>
        </authorList>
    </citation>
    <scope>NUCLEOTIDE SEQUENCE [LARGE SCALE GENOMIC DNA]</scope>
    <source>
        <strain evidence="2">cv. Yunnan</strain>
        <tissue evidence="1">Leaves</tissue>
    </source>
</reference>
<accession>A0ACB9EVQ5</accession>
<protein>
    <submittedName>
        <fullName evidence="1">Uncharacterized protein</fullName>
    </submittedName>
</protein>
<dbReference type="Proteomes" id="UP001056120">
    <property type="component" value="Linkage Group LG17"/>
</dbReference>
<name>A0ACB9EVQ5_9ASTR</name>
<keyword evidence="2" id="KW-1185">Reference proteome</keyword>
<sequence>MRRGEPRRQPAPQENGEQLQDLRRRKAEVLNHKSGDDDWEGVRYRRNVKKEKSKLSREGRLRNTTIFFVSNLPVGCSSNRLWRAFVHFGNLEDAYVPCKLDGAGERNVPVKGRGRKQERLSPPRRQSIEEGFGGSFKQALMGTKHNARRGISVFLPVVETKAIQVWSGKSLIGEVYDLIHMDRLREELVDVRMLGSCIRYVGGLKVMLTFADPELADEFRRLVQKSKACVEDGNISQEKLAVSVKHGDVISREIKVLWGGNPIRIWVHEVEEDWASSFLVPDNSCVSSVEVAVVKDLEGEGAKVEETSLGLLHGLHGLHGGKANNEVEVPMGGNDDIVGDHIGESSSTQACSASRSGVFFFAAKNKPDLLGLKRKRFTADFSNTFVATEGEPGKRKRHPPCSPVRRESGIEVRSVLDDEDKGATLDGEVEKKVEETIRVGQSVGIEMKGFNNQVRKMVQGEKEISSSR</sequence>
<reference evidence="2" key="1">
    <citation type="journal article" date="2022" name="Mol. Ecol. Resour.">
        <title>The genomes of chicory, endive, great burdock and yacon provide insights into Asteraceae palaeo-polyploidization history and plant inulin production.</title>
        <authorList>
            <person name="Fan W."/>
            <person name="Wang S."/>
            <person name="Wang H."/>
            <person name="Wang A."/>
            <person name="Jiang F."/>
            <person name="Liu H."/>
            <person name="Zhao H."/>
            <person name="Xu D."/>
            <person name="Zhang Y."/>
        </authorList>
    </citation>
    <scope>NUCLEOTIDE SEQUENCE [LARGE SCALE GENOMIC DNA]</scope>
    <source>
        <strain evidence="2">cv. Yunnan</strain>
    </source>
</reference>
<gene>
    <name evidence="1" type="ORF">L1987_53212</name>
</gene>
<dbReference type="EMBL" id="CM042034">
    <property type="protein sequence ID" value="KAI3762771.1"/>
    <property type="molecule type" value="Genomic_DNA"/>
</dbReference>
<proteinExistence type="predicted"/>
<evidence type="ECO:0000313" key="1">
    <source>
        <dbReference type="EMBL" id="KAI3762771.1"/>
    </source>
</evidence>